<proteinExistence type="predicted"/>
<dbReference type="EMBL" id="OW240912">
    <property type="protein sequence ID" value="CAH2219363.1"/>
    <property type="molecule type" value="Genomic_DNA"/>
</dbReference>
<name>A0AAD1VLB3_PELCU</name>
<feature type="region of interest" description="Disordered" evidence="1">
    <location>
        <begin position="127"/>
        <end position="159"/>
    </location>
</feature>
<sequence length="159" mass="16833">MVTPIINTLGNCRHPTSWNFLFLIIRSRLLPKPTPPTLCVSSGVTTFPDVQTGRDGGLRDLPAIPPYCTLIPTPAIGLWLVLASRVGTGDLMPLPFTSPLCRPPPDILTGAGCKRVGGRDRLALLPPSVATSISAGTEATPRRPSTPSSTSSNEPEPWG</sequence>
<evidence type="ECO:0000256" key="1">
    <source>
        <dbReference type="SAM" id="MobiDB-lite"/>
    </source>
</evidence>
<protein>
    <submittedName>
        <fullName evidence="2">Uncharacterized protein</fullName>
    </submittedName>
</protein>
<organism evidence="2 3">
    <name type="scientific">Pelobates cultripes</name>
    <name type="common">Western spadefoot toad</name>
    <dbReference type="NCBI Taxonomy" id="61616"/>
    <lineage>
        <taxon>Eukaryota</taxon>
        <taxon>Metazoa</taxon>
        <taxon>Chordata</taxon>
        <taxon>Craniata</taxon>
        <taxon>Vertebrata</taxon>
        <taxon>Euteleostomi</taxon>
        <taxon>Amphibia</taxon>
        <taxon>Batrachia</taxon>
        <taxon>Anura</taxon>
        <taxon>Pelobatoidea</taxon>
        <taxon>Pelobatidae</taxon>
        <taxon>Pelobates</taxon>
    </lineage>
</organism>
<dbReference type="Proteomes" id="UP001295444">
    <property type="component" value="Chromosome 01"/>
</dbReference>
<evidence type="ECO:0000313" key="2">
    <source>
        <dbReference type="EMBL" id="CAH2219363.1"/>
    </source>
</evidence>
<dbReference type="AlphaFoldDB" id="A0AAD1VLB3"/>
<reference evidence="2" key="1">
    <citation type="submission" date="2022-03" db="EMBL/GenBank/DDBJ databases">
        <authorList>
            <person name="Alioto T."/>
            <person name="Alioto T."/>
            <person name="Gomez Garrido J."/>
        </authorList>
    </citation>
    <scope>NUCLEOTIDE SEQUENCE</scope>
</reference>
<keyword evidence="3" id="KW-1185">Reference proteome</keyword>
<evidence type="ECO:0000313" key="3">
    <source>
        <dbReference type="Proteomes" id="UP001295444"/>
    </source>
</evidence>
<gene>
    <name evidence="2" type="ORF">PECUL_23A046063</name>
</gene>
<feature type="compositionally biased region" description="Low complexity" evidence="1">
    <location>
        <begin position="142"/>
        <end position="159"/>
    </location>
</feature>
<accession>A0AAD1VLB3</accession>